<gene>
    <name evidence="2" type="ORF">SAMN04488109_3643</name>
</gene>
<dbReference type="EMBL" id="FQWQ01000002">
    <property type="protein sequence ID" value="SHH31152.1"/>
    <property type="molecule type" value="Genomic_DNA"/>
</dbReference>
<feature type="transmembrane region" description="Helical" evidence="1">
    <location>
        <begin position="24"/>
        <end position="50"/>
    </location>
</feature>
<accession>A0A1M5RXR6</accession>
<protein>
    <submittedName>
        <fullName evidence="2">Uncharacterized protein</fullName>
    </submittedName>
</protein>
<feature type="transmembrane region" description="Helical" evidence="1">
    <location>
        <begin position="137"/>
        <end position="158"/>
    </location>
</feature>
<feature type="transmembrane region" description="Helical" evidence="1">
    <location>
        <begin position="170"/>
        <end position="197"/>
    </location>
</feature>
<organism evidence="2 3">
    <name type="scientific">Chryseolinea serpens</name>
    <dbReference type="NCBI Taxonomy" id="947013"/>
    <lineage>
        <taxon>Bacteria</taxon>
        <taxon>Pseudomonadati</taxon>
        <taxon>Bacteroidota</taxon>
        <taxon>Cytophagia</taxon>
        <taxon>Cytophagales</taxon>
        <taxon>Fulvivirgaceae</taxon>
        <taxon>Chryseolinea</taxon>
    </lineage>
</organism>
<dbReference type="OrthoDB" id="1120881at2"/>
<feature type="transmembrane region" description="Helical" evidence="1">
    <location>
        <begin position="70"/>
        <end position="91"/>
    </location>
</feature>
<feature type="transmembrane region" description="Helical" evidence="1">
    <location>
        <begin position="112"/>
        <end position="131"/>
    </location>
</feature>
<reference evidence="2 3" key="1">
    <citation type="submission" date="2016-11" db="EMBL/GenBank/DDBJ databases">
        <authorList>
            <person name="Jaros S."/>
            <person name="Januszkiewicz K."/>
            <person name="Wedrychowicz H."/>
        </authorList>
    </citation>
    <scope>NUCLEOTIDE SEQUENCE [LARGE SCALE GENOMIC DNA]</scope>
    <source>
        <strain evidence="2 3">DSM 24574</strain>
    </source>
</reference>
<evidence type="ECO:0000313" key="3">
    <source>
        <dbReference type="Proteomes" id="UP000184212"/>
    </source>
</evidence>
<name>A0A1M5RXR6_9BACT</name>
<keyword evidence="1" id="KW-0472">Membrane</keyword>
<evidence type="ECO:0000313" key="2">
    <source>
        <dbReference type="EMBL" id="SHH31152.1"/>
    </source>
</evidence>
<keyword evidence="1" id="KW-0812">Transmembrane</keyword>
<proteinExistence type="predicted"/>
<dbReference type="Proteomes" id="UP000184212">
    <property type="component" value="Unassembled WGS sequence"/>
</dbReference>
<evidence type="ECO:0000256" key="1">
    <source>
        <dbReference type="SAM" id="Phobius"/>
    </source>
</evidence>
<keyword evidence="1" id="KW-1133">Transmembrane helix</keyword>
<dbReference type="RefSeq" id="WP_073136665.1">
    <property type="nucleotide sequence ID" value="NZ_FQWQ01000002.1"/>
</dbReference>
<dbReference type="STRING" id="947013.SAMN04488109_3643"/>
<keyword evidence="3" id="KW-1185">Reference proteome</keyword>
<sequence>MKEIQEYEKDIASIRDMMERSAKFISLTGLSGVLAGLYALAGATAAYFTVHYPISPLKFRIYSVREPDTLLRLILIATLVIIASLTTGLFLSAKKAKKQGVKLWSAASQRMLINVSVPLVSGGIFILIMLATDHFGLAAPASLIFYGLALIQGSANTFDEIRYLGYSQIILGLVSAMLPGYGLIFWSLGFGVLHIVYGAIMHNKYDK</sequence>
<dbReference type="AlphaFoldDB" id="A0A1M5RXR6"/>